<name>A0A5C6NE76_9TELE</name>
<evidence type="ECO:0008006" key="4">
    <source>
        <dbReference type="Google" id="ProtNLM"/>
    </source>
</evidence>
<sequence length="195" mass="21752">MRRGERETDPGILGWSARLKEVGEAPRSHGREAFVGEQEDFMSKTKLHQRGVEVDEDEGWPLEVCVAEAEGVGEAKAEGEEEAIPVKMIDSTTQEPIQPGDYVWVKKFVRKRWNTPRWEGPYQESSDDEDQLLQLQQVYDLCNSGPSNGGISPEARLCLTLTACPFVGFLPKLPENHGGSGPEEINTPELHMDGF</sequence>
<evidence type="ECO:0000256" key="1">
    <source>
        <dbReference type="SAM" id="MobiDB-lite"/>
    </source>
</evidence>
<proteinExistence type="predicted"/>
<dbReference type="Proteomes" id="UP000324091">
    <property type="component" value="Chromosome 21"/>
</dbReference>
<organism evidence="2 3">
    <name type="scientific">Takifugu flavidus</name>
    <name type="common">sansaifugu</name>
    <dbReference type="NCBI Taxonomy" id="433684"/>
    <lineage>
        <taxon>Eukaryota</taxon>
        <taxon>Metazoa</taxon>
        <taxon>Chordata</taxon>
        <taxon>Craniata</taxon>
        <taxon>Vertebrata</taxon>
        <taxon>Euteleostomi</taxon>
        <taxon>Actinopterygii</taxon>
        <taxon>Neopterygii</taxon>
        <taxon>Teleostei</taxon>
        <taxon>Neoteleostei</taxon>
        <taxon>Acanthomorphata</taxon>
        <taxon>Eupercaria</taxon>
        <taxon>Tetraodontiformes</taxon>
        <taxon>Tetradontoidea</taxon>
        <taxon>Tetraodontidae</taxon>
        <taxon>Takifugu</taxon>
    </lineage>
</organism>
<dbReference type="EMBL" id="RHFK02000014">
    <property type="protein sequence ID" value="TWW65782.1"/>
    <property type="molecule type" value="Genomic_DNA"/>
</dbReference>
<evidence type="ECO:0000313" key="3">
    <source>
        <dbReference type="Proteomes" id="UP000324091"/>
    </source>
</evidence>
<comment type="caution">
    <text evidence="2">The sequence shown here is derived from an EMBL/GenBank/DDBJ whole genome shotgun (WGS) entry which is preliminary data.</text>
</comment>
<feature type="region of interest" description="Disordered" evidence="1">
    <location>
        <begin position="175"/>
        <end position="195"/>
    </location>
</feature>
<gene>
    <name evidence="2" type="ORF">D4764_21G0006820</name>
</gene>
<dbReference type="Gene3D" id="2.30.30.850">
    <property type="match status" value="1"/>
</dbReference>
<reference evidence="2 3" key="1">
    <citation type="submission" date="2019-04" db="EMBL/GenBank/DDBJ databases">
        <title>Chromosome genome assembly for Takifugu flavidus.</title>
        <authorList>
            <person name="Xiao S."/>
        </authorList>
    </citation>
    <scope>NUCLEOTIDE SEQUENCE [LARGE SCALE GENOMIC DNA]</scope>
    <source>
        <strain evidence="2">HTHZ2018</strain>
        <tissue evidence="2">Muscle</tissue>
    </source>
</reference>
<dbReference type="AlphaFoldDB" id="A0A5C6NE76"/>
<protein>
    <recommendedName>
        <fullName evidence="4">Murine leukemia virus integrase C-terminal domain-containing protein</fullName>
    </recommendedName>
</protein>
<evidence type="ECO:0000313" key="2">
    <source>
        <dbReference type="EMBL" id="TWW65782.1"/>
    </source>
</evidence>
<accession>A0A5C6NE76</accession>
<keyword evidence="3" id="KW-1185">Reference proteome</keyword>